<keyword evidence="8" id="KW-1185">Reference proteome</keyword>
<comment type="similarity">
    <text evidence="2 6">Belongs to the nematode receptor-like protein srg family.</text>
</comment>
<evidence type="ECO:0000313" key="7">
    <source>
        <dbReference type="EMBL" id="CAI5450274.1"/>
    </source>
</evidence>
<organism evidence="7 8">
    <name type="scientific">Caenorhabditis angaria</name>
    <dbReference type="NCBI Taxonomy" id="860376"/>
    <lineage>
        <taxon>Eukaryota</taxon>
        <taxon>Metazoa</taxon>
        <taxon>Ecdysozoa</taxon>
        <taxon>Nematoda</taxon>
        <taxon>Chromadorea</taxon>
        <taxon>Rhabditida</taxon>
        <taxon>Rhabditina</taxon>
        <taxon>Rhabditomorpha</taxon>
        <taxon>Rhabditoidea</taxon>
        <taxon>Rhabditidae</taxon>
        <taxon>Peloderinae</taxon>
        <taxon>Caenorhabditis</taxon>
    </lineage>
</organism>
<evidence type="ECO:0000256" key="4">
    <source>
        <dbReference type="ARBA" id="ARBA00022989"/>
    </source>
</evidence>
<evidence type="ECO:0000256" key="6">
    <source>
        <dbReference type="RuleBase" id="RU280813"/>
    </source>
</evidence>
<dbReference type="InterPro" id="IPR000609">
    <property type="entry name" value="7TM_GPCR_serpentine_rcpt_Srg"/>
</dbReference>
<dbReference type="Gene3D" id="1.20.1070.10">
    <property type="entry name" value="Rhodopsin 7-helix transmembrane proteins"/>
    <property type="match status" value="1"/>
</dbReference>
<dbReference type="GO" id="GO:0004888">
    <property type="term" value="F:transmembrane signaling receptor activity"/>
    <property type="evidence" value="ECO:0007669"/>
    <property type="project" value="InterPro"/>
</dbReference>
<dbReference type="Pfam" id="PF02118">
    <property type="entry name" value="Srg"/>
    <property type="match status" value="1"/>
</dbReference>
<dbReference type="GO" id="GO:0016020">
    <property type="term" value="C:membrane"/>
    <property type="evidence" value="ECO:0007669"/>
    <property type="project" value="UniProtKB-SubCell"/>
</dbReference>
<feature type="transmembrane region" description="Helical" evidence="6">
    <location>
        <begin position="227"/>
        <end position="246"/>
    </location>
</feature>
<sequence length="274" mass="31932">MIFGKNKRFSNSFYRIVQCDLVVNLCVYTNSWVHRLAQRPSTGYLLQNIPPQILVITSYTMPFFSQLQTVSLILLCFYRYSLFLEFMNFNTFWAKWYLLVYICLITYSLATILSISFTFFPLVYDSTAGYFVAHPEYVGANRYTFGKFVFFGTNFHLILITTLGILTVYKLRKRFSHQNDSTRTKDMMKRVTLIVAINSLIFLIILFWLLCVGIFFPNIDRVSQINLLMTVSDMVSFSMPYTLLLLDKNIQEMISQKNPIFSRNPSSIAVAPMT</sequence>
<gene>
    <name evidence="7" type="ORF">CAMP_LOCUS12911</name>
</gene>
<dbReference type="InterPro" id="IPR052880">
    <property type="entry name" value="NRL-Serpentine_Class_Gamma"/>
</dbReference>
<keyword evidence="4 6" id="KW-1133">Transmembrane helix</keyword>
<evidence type="ECO:0000256" key="2">
    <source>
        <dbReference type="ARBA" id="ARBA00005692"/>
    </source>
</evidence>
<dbReference type="PANTHER" id="PTHR31114">
    <property type="entry name" value="SERPENTINE RECEPTOR CLASS GAMMA"/>
    <property type="match status" value="1"/>
</dbReference>
<feature type="transmembrane region" description="Helical" evidence="6">
    <location>
        <begin position="144"/>
        <end position="169"/>
    </location>
</feature>
<feature type="transmembrane region" description="Helical" evidence="6">
    <location>
        <begin position="12"/>
        <end position="33"/>
    </location>
</feature>
<feature type="transmembrane region" description="Helical" evidence="6">
    <location>
        <begin position="190"/>
        <end position="215"/>
    </location>
</feature>
<comment type="caution">
    <text evidence="6">Lacks conserved residue(s) required for the propagation of feature annotation.</text>
</comment>
<dbReference type="SUPFAM" id="SSF81321">
    <property type="entry name" value="Family A G protein-coupled receptor-like"/>
    <property type="match status" value="1"/>
</dbReference>
<reference evidence="7" key="1">
    <citation type="submission" date="2022-11" db="EMBL/GenBank/DDBJ databases">
        <authorList>
            <person name="Kikuchi T."/>
        </authorList>
    </citation>
    <scope>NUCLEOTIDE SEQUENCE</scope>
    <source>
        <strain evidence="7">PS1010</strain>
    </source>
</reference>
<evidence type="ECO:0000256" key="3">
    <source>
        <dbReference type="ARBA" id="ARBA00022692"/>
    </source>
</evidence>
<proteinExistence type="inferred from homology"/>
<dbReference type="AlphaFoldDB" id="A0A9P1ISJ2"/>
<accession>A0A9P1ISJ2</accession>
<evidence type="ECO:0000256" key="5">
    <source>
        <dbReference type="ARBA" id="ARBA00023136"/>
    </source>
</evidence>
<dbReference type="GO" id="GO:0007606">
    <property type="term" value="P:sensory perception of chemical stimulus"/>
    <property type="evidence" value="ECO:0007669"/>
    <property type="project" value="UniProtKB-UniRule"/>
</dbReference>
<dbReference type="PANTHER" id="PTHR31114:SF3">
    <property type="entry name" value="SERPENTINE RECEPTOR CLASS GAMMA-RELATED"/>
    <property type="match status" value="1"/>
</dbReference>
<feature type="transmembrane region" description="Helical" evidence="6">
    <location>
        <begin position="53"/>
        <end position="77"/>
    </location>
</feature>
<name>A0A9P1ISJ2_9PELO</name>
<comment type="subcellular location">
    <subcellularLocation>
        <location evidence="1">Membrane</location>
        <topology evidence="1">Multi-pass membrane protein</topology>
    </subcellularLocation>
</comment>
<dbReference type="Proteomes" id="UP001152747">
    <property type="component" value="Unassembled WGS sequence"/>
</dbReference>
<keyword evidence="3 6" id="KW-0812">Transmembrane</keyword>
<protein>
    <recommendedName>
        <fullName evidence="6">Serpentine receptor class gamma</fullName>
    </recommendedName>
</protein>
<evidence type="ECO:0000313" key="8">
    <source>
        <dbReference type="Proteomes" id="UP001152747"/>
    </source>
</evidence>
<feature type="transmembrane region" description="Helical" evidence="6">
    <location>
        <begin position="98"/>
        <end position="124"/>
    </location>
</feature>
<evidence type="ECO:0000256" key="1">
    <source>
        <dbReference type="ARBA" id="ARBA00004141"/>
    </source>
</evidence>
<comment type="caution">
    <text evidence="7">The sequence shown here is derived from an EMBL/GenBank/DDBJ whole genome shotgun (WGS) entry which is preliminary data.</text>
</comment>
<keyword evidence="5 6" id="KW-0472">Membrane</keyword>
<dbReference type="EMBL" id="CANHGI010000005">
    <property type="protein sequence ID" value="CAI5450274.1"/>
    <property type="molecule type" value="Genomic_DNA"/>
</dbReference>